<dbReference type="Pfam" id="PF13173">
    <property type="entry name" value="AAA_14"/>
    <property type="match status" value="1"/>
</dbReference>
<dbReference type="OrthoDB" id="9778168at2"/>
<evidence type="ECO:0000313" key="4">
    <source>
        <dbReference type="Proteomes" id="UP000004162"/>
    </source>
</evidence>
<dbReference type="InterPro" id="IPR027417">
    <property type="entry name" value="P-loop_NTPase"/>
</dbReference>
<evidence type="ECO:0000259" key="1">
    <source>
        <dbReference type="Pfam" id="PF13173"/>
    </source>
</evidence>
<reference evidence="3 4" key="1">
    <citation type="submission" date="2006-07" db="EMBL/GenBank/DDBJ databases">
        <title>Annotation of the draft genome assembly of Chlorobium ferroxidans DSM 13031.</title>
        <authorList>
            <consortium name="US DOE Joint Genome Institute (JGI-ORNL)"/>
            <person name="Larimer F."/>
            <person name="Land M."/>
            <person name="Hauser L."/>
        </authorList>
    </citation>
    <scope>NUCLEOTIDE SEQUENCE [LARGE SCALE GENOMIC DNA]</scope>
    <source>
        <strain evidence="3 4">DSM 13031</strain>
    </source>
</reference>
<feature type="domain" description="DUF4143" evidence="2">
    <location>
        <begin position="178"/>
        <end position="332"/>
    </location>
</feature>
<dbReference type="EMBL" id="AASE01000004">
    <property type="protein sequence ID" value="EAT59503.1"/>
    <property type="molecule type" value="Genomic_DNA"/>
</dbReference>
<organism evidence="3 4">
    <name type="scientific">Chlorobium ferrooxidans DSM 13031</name>
    <dbReference type="NCBI Taxonomy" id="377431"/>
    <lineage>
        <taxon>Bacteria</taxon>
        <taxon>Pseudomonadati</taxon>
        <taxon>Chlorobiota</taxon>
        <taxon>Chlorobiia</taxon>
        <taxon>Chlorobiales</taxon>
        <taxon>Chlorobiaceae</taxon>
        <taxon>Chlorobium/Pelodictyon group</taxon>
        <taxon>Chlorobium</taxon>
    </lineage>
</organism>
<evidence type="ECO:0008006" key="5">
    <source>
        <dbReference type="Google" id="ProtNLM"/>
    </source>
</evidence>
<dbReference type="PANTHER" id="PTHR43566">
    <property type="entry name" value="CONSERVED PROTEIN"/>
    <property type="match status" value="1"/>
</dbReference>
<comment type="caution">
    <text evidence="3">The sequence shown here is derived from an EMBL/GenBank/DDBJ whole genome shotgun (WGS) entry which is preliminary data.</text>
</comment>
<reference evidence="3 4" key="2">
    <citation type="submission" date="2006-07" db="EMBL/GenBank/DDBJ databases">
        <title>Sequencing of the draft genome and assembly of Chlorobium ferroxidans DSM 13031.</title>
        <authorList>
            <consortium name="US DOE Joint Genome Institute (JGI-PGF)"/>
            <person name="Copeland A."/>
            <person name="Lucas S."/>
            <person name="Lapidus A."/>
            <person name="Barry K."/>
            <person name="Glavina del Rio T."/>
            <person name="Dalin E."/>
            <person name="Tice H."/>
            <person name="Bruce D."/>
            <person name="Pitluck S."/>
            <person name="Richardson P."/>
        </authorList>
    </citation>
    <scope>NUCLEOTIDE SEQUENCE [LARGE SCALE GENOMIC DNA]</scope>
    <source>
        <strain evidence="3 4">DSM 13031</strain>
    </source>
</reference>
<proteinExistence type="predicted"/>
<keyword evidence="4" id="KW-1185">Reference proteome</keyword>
<dbReference type="Gene3D" id="3.40.50.300">
    <property type="entry name" value="P-loop containing nucleotide triphosphate hydrolases"/>
    <property type="match status" value="1"/>
</dbReference>
<dbReference type="Proteomes" id="UP000004162">
    <property type="component" value="Unassembled WGS sequence"/>
</dbReference>
<name>Q0YSW1_9CHLB</name>
<dbReference type="InterPro" id="IPR041682">
    <property type="entry name" value="AAA_14"/>
</dbReference>
<protein>
    <recommendedName>
        <fullName evidence="5">ATPase</fullName>
    </recommendedName>
</protein>
<dbReference type="PANTHER" id="PTHR43566:SF2">
    <property type="entry name" value="DUF4143 DOMAIN-CONTAINING PROTEIN"/>
    <property type="match status" value="1"/>
</dbReference>
<dbReference type="Pfam" id="PF13635">
    <property type="entry name" value="DUF4143"/>
    <property type="match status" value="1"/>
</dbReference>
<sequence>MKYLRRLITSEVEDGLKHSPVTAVTGPRQCGKSTLTRHLLTYDRPFLYLDLEKPSDLRKLEEPEWFFISQKEKLICIDEVQRKPDLFPLIRSMVDEWGENGHFLILGTASRDLLRQSSESLAGRITYKQLTPFLWEEVKDHLSYEHYLTAGGFPRSLLQKIPEVSYQWREDFIATFLERDLLQWRGFSPQTMRRLWLMLAHNNGQTVNLSTIGGSLGISHTTVRNYLDLLQDTFMVHILPPFISNTGKRVVKTPKVYISDTGIITALLGLSDFNQVVGHPVVGSLWESLVISNLKGIFPRADLSFYRTSNGTEIDILLQHSGKTIAIECKSSVAPVLSRGSYSAIEDIAPMHTFVVAPLSQSYQIKPGITVVTLSDLFKGIEKCINQPDNSMFDQFEAVGS</sequence>
<dbReference type="AlphaFoldDB" id="Q0YSW1"/>
<dbReference type="InterPro" id="IPR025420">
    <property type="entry name" value="DUF4143"/>
</dbReference>
<feature type="domain" description="AAA" evidence="1">
    <location>
        <begin position="19"/>
        <end position="138"/>
    </location>
</feature>
<gene>
    <name evidence="3" type="ORF">CferDRAFT_1430</name>
</gene>
<evidence type="ECO:0000259" key="2">
    <source>
        <dbReference type="Pfam" id="PF13635"/>
    </source>
</evidence>
<dbReference type="RefSeq" id="WP_006365934.1">
    <property type="nucleotide sequence ID" value="NZ_AASE01000004.1"/>
</dbReference>
<evidence type="ECO:0000313" key="3">
    <source>
        <dbReference type="EMBL" id="EAT59503.1"/>
    </source>
</evidence>
<dbReference type="SUPFAM" id="SSF52540">
    <property type="entry name" value="P-loop containing nucleoside triphosphate hydrolases"/>
    <property type="match status" value="1"/>
</dbReference>
<accession>Q0YSW1</accession>